<keyword evidence="2" id="KW-1003">Cell membrane</keyword>
<dbReference type="GO" id="GO:0005886">
    <property type="term" value="C:plasma membrane"/>
    <property type="evidence" value="ECO:0007669"/>
    <property type="project" value="UniProtKB-SubCell"/>
</dbReference>
<evidence type="ECO:0000313" key="10">
    <source>
        <dbReference type="EMBL" id="OGK73218.1"/>
    </source>
</evidence>
<evidence type="ECO:0000256" key="7">
    <source>
        <dbReference type="ARBA" id="ARBA00023136"/>
    </source>
</evidence>
<dbReference type="Proteomes" id="UP000177050">
    <property type="component" value="Unassembled WGS sequence"/>
</dbReference>
<evidence type="ECO:0000256" key="6">
    <source>
        <dbReference type="ARBA" id="ARBA00022989"/>
    </source>
</evidence>
<comment type="subcellular location">
    <subcellularLocation>
        <location evidence="1">Cell membrane</location>
        <topology evidence="1">Multi-pass membrane protein</topology>
    </subcellularLocation>
</comment>
<evidence type="ECO:0000256" key="1">
    <source>
        <dbReference type="ARBA" id="ARBA00004651"/>
    </source>
</evidence>
<proteinExistence type="predicted"/>
<evidence type="ECO:0000256" key="2">
    <source>
        <dbReference type="ARBA" id="ARBA00022475"/>
    </source>
</evidence>
<feature type="transmembrane region" description="Helical" evidence="8">
    <location>
        <begin position="142"/>
        <end position="157"/>
    </location>
</feature>
<gene>
    <name evidence="10" type="ORF">A3K52_00215</name>
</gene>
<sequence length="536" mass="62384">MNKKVLLILIGISFVSLFFSIFQKYPTPPCFNADEAAFGYNAYSLLNTGRDEYGTLLPLRLKSFGDYKMPLYSYLSIPFIAIFGLNEGGTRALNISLSFLFPFVVYLLSVELFKGKKVGLVAALLSSVSLGFHIVSRHAHETYLAAFLTTLACYLLIKSLQKPSLMRFFFFLITSLLLLFSYHPGRLYVLFFFGFIFLYMLLQKQKNTLLLVLLFVVIGFFGITDLVYKPERLKNLIFLNNAGFSLKIDELKTEGGIRYLYNPLFIGIKEIILDHLTYFSPQFLVVNGDENARFGYPGMSIMTPLEYLFVFIGLYYLFKNKEKWRWFLLLLLFISPLSSSLAWSKGSLTRTVFLLVPLYISSSYGFVTFLSQAKNKYRLLVIFCIAVLFLFFQTLDWDFYLFHYPKRKTVIHAWQCGYKELGTYIKENYSKYDHFYITKDVGMPYIFMLFYLQIQPKEYQKQASLTPADEYGFGQVEKFDKFIFEFKWPRDVEKNSVIVGSIDDFKNMPSELKIEPDKLKSVQVFSETMFQIYEGT</sequence>
<evidence type="ECO:0000313" key="11">
    <source>
        <dbReference type="Proteomes" id="UP000177050"/>
    </source>
</evidence>
<evidence type="ECO:0000256" key="3">
    <source>
        <dbReference type="ARBA" id="ARBA00022676"/>
    </source>
</evidence>
<organism evidence="10 11">
    <name type="scientific">Candidatus Roizmanbacteria bacterium RIFOXYD1_FULL_38_12</name>
    <dbReference type="NCBI Taxonomy" id="1802093"/>
    <lineage>
        <taxon>Bacteria</taxon>
        <taxon>Candidatus Roizmaniibacteriota</taxon>
    </lineage>
</organism>
<dbReference type="Pfam" id="PF02366">
    <property type="entry name" value="PMT"/>
    <property type="match status" value="1"/>
</dbReference>
<evidence type="ECO:0000256" key="4">
    <source>
        <dbReference type="ARBA" id="ARBA00022679"/>
    </source>
</evidence>
<evidence type="ECO:0000256" key="5">
    <source>
        <dbReference type="ARBA" id="ARBA00022692"/>
    </source>
</evidence>
<keyword evidence="4" id="KW-0808">Transferase</keyword>
<keyword evidence="6 8" id="KW-1133">Transmembrane helix</keyword>
<feature type="transmembrane region" description="Helical" evidence="8">
    <location>
        <begin position="6"/>
        <end position="22"/>
    </location>
</feature>
<feature type="transmembrane region" description="Helical" evidence="8">
    <location>
        <begin position="209"/>
        <end position="228"/>
    </location>
</feature>
<feature type="transmembrane region" description="Helical" evidence="8">
    <location>
        <begin position="294"/>
        <end position="317"/>
    </location>
</feature>
<protein>
    <recommendedName>
        <fullName evidence="9">ArnT-like N-terminal domain-containing protein</fullName>
    </recommendedName>
</protein>
<keyword evidence="5 8" id="KW-0812">Transmembrane</keyword>
<dbReference type="GO" id="GO:0000030">
    <property type="term" value="F:mannosyltransferase activity"/>
    <property type="evidence" value="ECO:0007669"/>
    <property type="project" value="InterPro"/>
</dbReference>
<feature type="transmembrane region" description="Helical" evidence="8">
    <location>
        <begin position="69"/>
        <end position="86"/>
    </location>
</feature>
<dbReference type="PANTHER" id="PTHR33908">
    <property type="entry name" value="MANNOSYLTRANSFERASE YKCB-RELATED"/>
    <property type="match status" value="1"/>
</dbReference>
<feature type="transmembrane region" description="Helical" evidence="8">
    <location>
        <begin position="377"/>
        <end position="395"/>
    </location>
</feature>
<evidence type="ECO:0000256" key="8">
    <source>
        <dbReference type="SAM" id="Phobius"/>
    </source>
</evidence>
<dbReference type="InterPro" id="IPR050297">
    <property type="entry name" value="LipidA_mod_glycosyltrf_83"/>
</dbReference>
<dbReference type="AlphaFoldDB" id="A0A1F7KZD8"/>
<dbReference type="PANTHER" id="PTHR33908:SF11">
    <property type="entry name" value="MEMBRANE PROTEIN"/>
    <property type="match status" value="1"/>
</dbReference>
<dbReference type="GO" id="GO:0016763">
    <property type="term" value="F:pentosyltransferase activity"/>
    <property type="evidence" value="ECO:0007669"/>
    <property type="project" value="TreeGrafter"/>
</dbReference>
<reference evidence="10 11" key="1">
    <citation type="journal article" date="2016" name="Nat. Commun.">
        <title>Thousands of microbial genomes shed light on interconnected biogeochemical processes in an aquifer system.</title>
        <authorList>
            <person name="Anantharaman K."/>
            <person name="Brown C.T."/>
            <person name="Hug L.A."/>
            <person name="Sharon I."/>
            <person name="Castelle C.J."/>
            <person name="Probst A.J."/>
            <person name="Thomas B.C."/>
            <person name="Singh A."/>
            <person name="Wilkins M.J."/>
            <person name="Karaoz U."/>
            <person name="Brodie E.L."/>
            <person name="Williams K.H."/>
            <person name="Hubbard S.S."/>
            <person name="Banfield J.F."/>
        </authorList>
    </citation>
    <scope>NUCLEOTIDE SEQUENCE [LARGE SCALE GENOMIC DNA]</scope>
</reference>
<feature type="domain" description="ArnT-like N-terminal" evidence="9">
    <location>
        <begin position="12"/>
        <end position="212"/>
    </location>
</feature>
<feature type="transmembrane region" description="Helical" evidence="8">
    <location>
        <begin position="92"/>
        <end position="113"/>
    </location>
</feature>
<dbReference type="GO" id="GO:0006493">
    <property type="term" value="P:protein O-linked glycosylation"/>
    <property type="evidence" value="ECO:0007669"/>
    <property type="project" value="InterPro"/>
</dbReference>
<feature type="transmembrane region" description="Helical" evidence="8">
    <location>
        <begin position="164"/>
        <end position="180"/>
    </location>
</feature>
<name>A0A1F7KZD8_9BACT</name>
<dbReference type="EMBL" id="MGBR01000001">
    <property type="protein sequence ID" value="OGK73218.1"/>
    <property type="molecule type" value="Genomic_DNA"/>
</dbReference>
<keyword evidence="3" id="KW-0328">Glycosyltransferase</keyword>
<evidence type="ECO:0000259" key="9">
    <source>
        <dbReference type="Pfam" id="PF02366"/>
    </source>
</evidence>
<feature type="transmembrane region" description="Helical" evidence="8">
    <location>
        <begin position="186"/>
        <end position="202"/>
    </location>
</feature>
<dbReference type="InterPro" id="IPR003342">
    <property type="entry name" value="ArnT-like_N"/>
</dbReference>
<dbReference type="GO" id="GO:0009103">
    <property type="term" value="P:lipopolysaccharide biosynthetic process"/>
    <property type="evidence" value="ECO:0007669"/>
    <property type="project" value="UniProtKB-ARBA"/>
</dbReference>
<feature type="transmembrane region" description="Helical" evidence="8">
    <location>
        <begin position="324"/>
        <end position="344"/>
    </location>
</feature>
<keyword evidence="7 8" id="KW-0472">Membrane</keyword>
<accession>A0A1F7KZD8</accession>
<feature type="transmembrane region" description="Helical" evidence="8">
    <location>
        <begin position="350"/>
        <end position="370"/>
    </location>
</feature>
<comment type="caution">
    <text evidence="10">The sequence shown here is derived from an EMBL/GenBank/DDBJ whole genome shotgun (WGS) entry which is preliminary data.</text>
</comment>